<dbReference type="EMBL" id="UGTW01000001">
    <property type="protein sequence ID" value="SUC17716.1"/>
    <property type="molecule type" value="Genomic_DNA"/>
</dbReference>
<sequence>MSDLFELISELLSCSGQITLENIRFCLVVLTIIMLVIVSLCTWSFDLYIIGASLFICMLLYLPEIYRFIKSWIV</sequence>
<feature type="transmembrane region" description="Helical" evidence="1">
    <location>
        <begin position="25"/>
        <end position="45"/>
    </location>
</feature>
<gene>
    <name evidence="2" type="ORF">NCTC10376_03668</name>
</gene>
<dbReference type="Proteomes" id="UP000254331">
    <property type="component" value="Unassembled WGS sequence"/>
</dbReference>
<reference evidence="2 3" key="1">
    <citation type="submission" date="2018-06" db="EMBL/GenBank/DDBJ databases">
        <authorList>
            <consortium name="Pathogen Informatics"/>
            <person name="Doyle S."/>
        </authorList>
    </citation>
    <scope>NUCLEOTIDE SEQUENCE [LARGE SCALE GENOMIC DNA]</scope>
    <source>
        <strain evidence="2 3">NCTC10376</strain>
    </source>
</reference>
<protein>
    <submittedName>
        <fullName evidence="2">Uncharacterized protein</fullName>
    </submittedName>
</protein>
<feature type="transmembrane region" description="Helical" evidence="1">
    <location>
        <begin position="51"/>
        <end position="69"/>
    </location>
</feature>
<accession>A0A379FDM6</accession>
<evidence type="ECO:0000313" key="3">
    <source>
        <dbReference type="Proteomes" id="UP000254331"/>
    </source>
</evidence>
<organism evidence="2 3">
    <name type="scientific">Proteus vulgaris</name>
    <dbReference type="NCBI Taxonomy" id="585"/>
    <lineage>
        <taxon>Bacteria</taxon>
        <taxon>Pseudomonadati</taxon>
        <taxon>Pseudomonadota</taxon>
        <taxon>Gammaproteobacteria</taxon>
        <taxon>Enterobacterales</taxon>
        <taxon>Morganellaceae</taxon>
        <taxon>Proteus</taxon>
    </lineage>
</organism>
<dbReference type="AlphaFoldDB" id="A0A379FDM6"/>
<keyword evidence="1" id="KW-0812">Transmembrane</keyword>
<keyword evidence="1" id="KW-1133">Transmembrane helix</keyword>
<evidence type="ECO:0000313" key="2">
    <source>
        <dbReference type="EMBL" id="SUC17716.1"/>
    </source>
</evidence>
<dbReference type="RefSeq" id="WP_087802301.1">
    <property type="nucleotide sequence ID" value="NZ_CABMNT010000001.1"/>
</dbReference>
<evidence type="ECO:0000256" key="1">
    <source>
        <dbReference type="SAM" id="Phobius"/>
    </source>
</evidence>
<keyword evidence="1" id="KW-0472">Membrane</keyword>
<proteinExistence type="predicted"/>
<name>A0A379FDM6_PROVU</name>